<evidence type="ECO:0000256" key="5">
    <source>
        <dbReference type="ARBA" id="ARBA00022989"/>
    </source>
</evidence>
<keyword evidence="10" id="KW-1185">Reference proteome</keyword>
<proteinExistence type="inferred from homology"/>
<accession>A0A1P8WIF6</accession>
<keyword evidence="7" id="KW-0653">Protein transport</keyword>
<evidence type="ECO:0000256" key="1">
    <source>
        <dbReference type="ARBA" id="ARBA00004162"/>
    </source>
</evidence>
<sequence>MRLPTHLSQRTPLRFNITPLIDVVFLLIIFFLVASHFVRSEQAEAVALPTATAGEADDQQALHRLTVTINKDGSLFIAGEPADEASVQQRIKDLHAAAVAANIEPELRLRLHREGRYGQTRKLIEFAASQDIRSVKFAVDVQ</sequence>
<evidence type="ECO:0000256" key="6">
    <source>
        <dbReference type="ARBA" id="ARBA00023136"/>
    </source>
</evidence>
<evidence type="ECO:0000256" key="3">
    <source>
        <dbReference type="ARBA" id="ARBA00022475"/>
    </source>
</evidence>
<keyword evidence="5 8" id="KW-1133">Transmembrane helix</keyword>
<evidence type="ECO:0008006" key="11">
    <source>
        <dbReference type="Google" id="ProtNLM"/>
    </source>
</evidence>
<dbReference type="InterPro" id="IPR003400">
    <property type="entry name" value="ExbD"/>
</dbReference>
<dbReference type="GO" id="GO:0005886">
    <property type="term" value="C:plasma membrane"/>
    <property type="evidence" value="ECO:0007669"/>
    <property type="project" value="UniProtKB-SubCell"/>
</dbReference>
<name>A0A1P8WIF6_9PLAN</name>
<dbReference type="STRING" id="1891926.Fuma_03451"/>
<feature type="transmembrane region" description="Helical" evidence="8">
    <location>
        <begin position="20"/>
        <end position="38"/>
    </location>
</feature>
<evidence type="ECO:0000256" key="4">
    <source>
        <dbReference type="ARBA" id="ARBA00022692"/>
    </source>
</evidence>
<dbReference type="AlphaFoldDB" id="A0A1P8WIF6"/>
<dbReference type="OrthoDB" id="287326at2"/>
<evidence type="ECO:0000256" key="8">
    <source>
        <dbReference type="SAM" id="Phobius"/>
    </source>
</evidence>
<dbReference type="Pfam" id="PF02472">
    <property type="entry name" value="ExbD"/>
    <property type="match status" value="1"/>
</dbReference>
<evidence type="ECO:0000256" key="7">
    <source>
        <dbReference type="RuleBase" id="RU003879"/>
    </source>
</evidence>
<organism evidence="9 10">
    <name type="scientific">Fuerstiella marisgermanici</name>
    <dbReference type="NCBI Taxonomy" id="1891926"/>
    <lineage>
        <taxon>Bacteria</taxon>
        <taxon>Pseudomonadati</taxon>
        <taxon>Planctomycetota</taxon>
        <taxon>Planctomycetia</taxon>
        <taxon>Planctomycetales</taxon>
        <taxon>Planctomycetaceae</taxon>
        <taxon>Fuerstiella</taxon>
    </lineage>
</organism>
<keyword evidence="4 7" id="KW-0812">Transmembrane</keyword>
<keyword evidence="7" id="KW-0813">Transport</keyword>
<dbReference type="RefSeq" id="WP_077025232.1">
    <property type="nucleotide sequence ID" value="NZ_CP017641.1"/>
</dbReference>
<dbReference type="GO" id="GO:0022857">
    <property type="term" value="F:transmembrane transporter activity"/>
    <property type="evidence" value="ECO:0007669"/>
    <property type="project" value="InterPro"/>
</dbReference>
<keyword evidence="6 8" id="KW-0472">Membrane</keyword>
<dbReference type="EMBL" id="CP017641">
    <property type="protein sequence ID" value="APZ93833.1"/>
    <property type="molecule type" value="Genomic_DNA"/>
</dbReference>
<evidence type="ECO:0000256" key="2">
    <source>
        <dbReference type="ARBA" id="ARBA00005811"/>
    </source>
</evidence>
<dbReference type="Proteomes" id="UP000187735">
    <property type="component" value="Chromosome"/>
</dbReference>
<protein>
    <recommendedName>
        <fullName evidence="11">Biopolymer transporter ExbD</fullName>
    </recommendedName>
</protein>
<comment type="similarity">
    <text evidence="2 7">Belongs to the ExbD/TolR family.</text>
</comment>
<gene>
    <name evidence="9" type="ORF">Fuma_03451</name>
</gene>
<reference evidence="9 10" key="1">
    <citation type="journal article" date="2016" name="Front. Microbiol.">
        <title>Fuerstia marisgermanicae gen. nov., sp. nov., an Unusual Member of the Phylum Planctomycetes from the German Wadden Sea.</title>
        <authorList>
            <person name="Kohn T."/>
            <person name="Heuer A."/>
            <person name="Jogler M."/>
            <person name="Vollmers J."/>
            <person name="Boedeker C."/>
            <person name="Bunk B."/>
            <person name="Rast P."/>
            <person name="Borchert D."/>
            <person name="Glockner I."/>
            <person name="Freese H.M."/>
            <person name="Klenk H.P."/>
            <person name="Overmann J."/>
            <person name="Kaster A.K."/>
            <person name="Rohde M."/>
            <person name="Wiegand S."/>
            <person name="Jogler C."/>
        </authorList>
    </citation>
    <scope>NUCLEOTIDE SEQUENCE [LARGE SCALE GENOMIC DNA]</scope>
    <source>
        <strain evidence="9 10">NH11</strain>
    </source>
</reference>
<dbReference type="PANTHER" id="PTHR30558">
    <property type="entry name" value="EXBD MEMBRANE COMPONENT OF PMF-DRIVEN MACROMOLECULE IMPORT SYSTEM"/>
    <property type="match status" value="1"/>
</dbReference>
<dbReference type="PANTHER" id="PTHR30558:SF3">
    <property type="entry name" value="BIOPOLYMER TRANSPORT PROTEIN EXBD-RELATED"/>
    <property type="match status" value="1"/>
</dbReference>
<dbReference type="GO" id="GO:0015031">
    <property type="term" value="P:protein transport"/>
    <property type="evidence" value="ECO:0007669"/>
    <property type="project" value="UniProtKB-KW"/>
</dbReference>
<dbReference type="KEGG" id="fmr:Fuma_03451"/>
<comment type="subcellular location">
    <subcellularLocation>
        <location evidence="1">Cell membrane</location>
        <topology evidence="1">Single-pass membrane protein</topology>
    </subcellularLocation>
    <subcellularLocation>
        <location evidence="7">Cell membrane</location>
        <topology evidence="7">Single-pass type II membrane protein</topology>
    </subcellularLocation>
</comment>
<evidence type="ECO:0000313" key="9">
    <source>
        <dbReference type="EMBL" id="APZ93833.1"/>
    </source>
</evidence>
<evidence type="ECO:0000313" key="10">
    <source>
        <dbReference type="Proteomes" id="UP000187735"/>
    </source>
</evidence>
<keyword evidence="3" id="KW-1003">Cell membrane</keyword>